<organism evidence="2 3">
    <name type="scientific">Gracilibacillus oryzae</name>
    <dbReference type="NCBI Taxonomy" id="1672701"/>
    <lineage>
        <taxon>Bacteria</taxon>
        <taxon>Bacillati</taxon>
        <taxon>Bacillota</taxon>
        <taxon>Bacilli</taxon>
        <taxon>Bacillales</taxon>
        <taxon>Bacillaceae</taxon>
        <taxon>Gracilibacillus</taxon>
    </lineage>
</organism>
<dbReference type="OrthoDB" id="2476089at2"/>
<feature type="compositionally biased region" description="Basic and acidic residues" evidence="1">
    <location>
        <begin position="13"/>
        <end position="23"/>
    </location>
</feature>
<name>A0A7C8GWE1_9BACI</name>
<protein>
    <submittedName>
        <fullName evidence="2">DUF4025 domain-containing protein</fullName>
    </submittedName>
</protein>
<evidence type="ECO:0000313" key="2">
    <source>
        <dbReference type="EMBL" id="KAB8139449.1"/>
    </source>
</evidence>
<accession>A0A7C8GWE1</accession>
<sequence>MNKKSNQIAERNYTTEDYTKDDELSQALSQTHEQASDAYMQHGTRNEERTSR</sequence>
<keyword evidence="3" id="KW-1185">Reference proteome</keyword>
<proteinExistence type="predicted"/>
<evidence type="ECO:0000256" key="1">
    <source>
        <dbReference type="SAM" id="MobiDB-lite"/>
    </source>
</evidence>
<feature type="region of interest" description="Disordered" evidence="1">
    <location>
        <begin position="1"/>
        <end position="52"/>
    </location>
</feature>
<dbReference type="Proteomes" id="UP000480246">
    <property type="component" value="Unassembled WGS sequence"/>
</dbReference>
<dbReference type="AlphaFoldDB" id="A0A7C8GWE1"/>
<reference evidence="2 3" key="1">
    <citation type="submission" date="2019-10" db="EMBL/GenBank/DDBJ databases">
        <title>Gracilibacillus sp. nov. isolated from rice seeds.</title>
        <authorList>
            <person name="He S."/>
        </authorList>
    </citation>
    <scope>NUCLEOTIDE SEQUENCE [LARGE SCALE GENOMIC DNA]</scope>
    <source>
        <strain evidence="2 3">TD8</strain>
    </source>
</reference>
<gene>
    <name evidence="2" type="ORF">F9U64_00425</name>
</gene>
<dbReference type="InterPro" id="IPR025100">
    <property type="entry name" value="DUF4025"/>
</dbReference>
<dbReference type="Pfam" id="PF13217">
    <property type="entry name" value="DUF4025"/>
    <property type="match status" value="1"/>
</dbReference>
<evidence type="ECO:0000313" key="3">
    <source>
        <dbReference type="Proteomes" id="UP000480246"/>
    </source>
</evidence>
<comment type="caution">
    <text evidence="2">The sequence shown here is derived from an EMBL/GenBank/DDBJ whole genome shotgun (WGS) entry which is preliminary data.</text>
</comment>
<dbReference type="EMBL" id="WEID01000002">
    <property type="protein sequence ID" value="KAB8139449.1"/>
    <property type="molecule type" value="Genomic_DNA"/>
</dbReference>